<name>A0A6J4M6B2_9ACTN</name>
<protein>
    <submittedName>
        <fullName evidence="1">Uncharacterized protein</fullName>
    </submittedName>
</protein>
<reference evidence="1" key="1">
    <citation type="submission" date="2020-02" db="EMBL/GenBank/DDBJ databases">
        <authorList>
            <person name="Meier V. D."/>
        </authorList>
    </citation>
    <scope>NUCLEOTIDE SEQUENCE</scope>
    <source>
        <strain evidence="1">AVDCRST_MAG29</strain>
    </source>
</reference>
<dbReference type="EMBL" id="CADCUG010000136">
    <property type="protein sequence ID" value="CAA9351118.1"/>
    <property type="molecule type" value="Genomic_DNA"/>
</dbReference>
<organism evidence="1">
    <name type="scientific">uncultured Nocardioidaceae bacterium</name>
    <dbReference type="NCBI Taxonomy" id="253824"/>
    <lineage>
        <taxon>Bacteria</taxon>
        <taxon>Bacillati</taxon>
        <taxon>Actinomycetota</taxon>
        <taxon>Actinomycetes</taxon>
        <taxon>Propionibacteriales</taxon>
        <taxon>Nocardioidaceae</taxon>
        <taxon>environmental samples</taxon>
    </lineage>
</organism>
<proteinExistence type="predicted"/>
<evidence type="ECO:0000313" key="1">
    <source>
        <dbReference type="EMBL" id="CAA9351118.1"/>
    </source>
</evidence>
<gene>
    <name evidence="1" type="ORF">AVDCRST_MAG29-2250</name>
</gene>
<sequence length="46" mass="4790">MARTAKASATPDIIEPSVSAAREAKYHPKLLVRSGPKASAQVIALS</sequence>
<accession>A0A6J4M6B2</accession>
<dbReference type="AlphaFoldDB" id="A0A6J4M6B2"/>